<feature type="compositionally biased region" description="Pro residues" evidence="1">
    <location>
        <begin position="86"/>
        <end position="98"/>
    </location>
</feature>
<name>A0AAD4GE41_BOLED</name>
<accession>A0AAD4GE41</accession>
<evidence type="ECO:0008006" key="4">
    <source>
        <dbReference type="Google" id="ProtNLM"/>
    </source>
</evidence>
<protein>
    <recommendedName>
        <fullName evidence="4">Gag protein</fullName>
    </recommendedName>
</protein>
<comment type="caution">
    <text evidence="2">The sequence shown here is derived from an EMBL/GenBank/DDBJ whole genome shotgun (WGS) entry which is preliminary data.</text>
</comment>
<organism evidence="2 3">
    <name type="scientific">Boletus edulis BED1</name>
    <dbReference type="NCBI Taxonomy" id="1328754"/>
    <lineage>
        <taxon>Eukaryota</taxon>
        <taxon>Fungi</taxon>
        <taxon>Dikarya</taxon>
        <taxon>Basidiomycota</taxon>
        <taxon>Agaricomycotina</taxon>
        <taxon>Agaricomycetes</taxon>
        <taxon>Agaricomycetidae</taxon>
        <taxon>Boletales</taxon>
        <taxon>Boletineae</taxon>
        <taxon>Boletaceae</taxon>
        <taxon>Boletoideae</taxon>
        <taxon>Boletus</taxon>
    </lineage>
</organism>
<dbReference type="Proteomes" id="UP001194468">
    <property type="component" value="Unassembled WGS sequence"/>
</dbReference>
<evidence type="ECO:0000313" key="3">
    <source>
        <dbReference type="Proteomes" id="UP001194468"/>
    </source>
</evidence>
<feature type="compositionally biased region" description="Polar residues" evidence="1">
    <location>
        <begin position="35"/>
        <end position="54"/>
    </location>
</feature>
<reference evidence="2" key="1">
    <citation type="submission" date="2019-10" db="EMBL/GenBank/DDBJ databases">
        <authorList>
            <consortium name="DOE Joint Genome Institute"/>
            <person name="Kuo A."/>
            <person name="Miyauchi S."/>
            <person name="Kiss E."/>
            <person name="Drula E."/>
            <person name="Kohler A."/>
            <person name="Sanchez-Garcia M."/>
            <person name="Andreopoulos B."/>
            <person name="Barry K.W."/>
            <person name="Bonito G."/>
            <person name="Buee M."/>
            <person name="Carver A."/>
            <person name="Chen C."/>
            <person name="Cichocki N."/>
            <person name="Clum A."/>
            <person name="Culley D."/>
            <person name="Crous P.W."/>
            <person name="Fauchery L."/>
            <person name="Girlanda M."/>
            <person name="Hayes R."/>
            <person name="Keri Z."/>
            <person name="LaButti K."/>
            <person name="Lipzen A."/>
            <person name="Lombard V."/>
            <person name="Magnuson J."/>
            <person name="Maillard F."/>
            <person name="Morin E."/>
            <person name="Murat C."/>
            <person name="Nolan M."/>
            <person name="Ohm R."/>
            <person name="Pangilinan J."/>
            <person name="Pereira M."/>
            <person name="Perotto S."/>
            <person name="Peter M."/>
            <person name="Riley R."/>
            <person name="Sitrit Y."/>
            <person name="Stielow B."/>
            <person name="Szollosi G."/>
            <person name="Zifcakova L."/>
            <person name="Stursova M."/>
            <person name="Spatafora J.W."/>
            <person name="Tedersoo L."/>
            <person name="Vaario L.-M."/>
            <person name="Yamada A."/>
            <person name="Yan M."/>
            <person name="Wang P."/>
            <person name="Xu J."/>
            <person name="Bruns T."/>
            <person name="Baldrian P."/>
            <person name="Vilgalys R."/>
            <person name="Henrissat B."/>
            <person name="Grigoriev I.V."/>
            <person name="Hibbett D."/>
            <person name="Nagy L.G."/>
            <person name="Martin F.M."/>
        </authorList>
    </citation>
    <scope>NUCLEOTIDE SEQUENCE</scope>
    <source>
        <strain evidence="2">BED1</strain>
    </source>
</reference>
<proteinExistence type="predicted"/>
<dbReference type="EMBL" id="WHUW01000015">
    <property type="protein sequence ID" value="KAF8438790.1"/>
    <property type="molecule type" value="Genomic_DNA"/>
</dbReference>
<feature type="region of interest" description="Disordered" evidence="1">
    <location>
        <begin position="1"/>
        <end position="100"/>
    </location>
</feature>
<dbReference type="AlphaFoldDB" id="A0AAD4GE41"/>
<sequence length="541" mass="60591">MGRDTAGEVSEDSFSSLSSSTDENPRTPPQAQRRMANTRQNPRARRSSSNSTIVPTPPFRLVPAVFTSPREGPSYIYQNPESQATPSPPITQPPPPKTLPSLFSARPIMPPQQPAPQPFIIHPTAPILPLLRGDGTDREQPAIWLQQFKLGVSMGFTEVEQLRRFTAQLEPGNLAQEWYDHLPAQDRASMAALEAAFTAQWPPRRRPKLSRVQQKQHLRGHVLKEMDIGVWQLKEDGGDYKQNIWVEEIVAMAKRVGDLKGTLIDHVIEGIPRLLKDHLNGDYDSWEVFEDAVRAVSVDRIQSDRRRQEENRTRDQAIETLQQQLTQMSLQTARMPRPATAPAPMYAAAAPAAQRPIGGTALLGRAPVAYMPSTPLTRAQILERVASITQQSNTKDGRDQYEQDIADWHRRNPQFAPNLERPYPLRPGTAPAGSGECYKCGHITEPPHTSTTCPSQEPLRAYETRWRAIVGSMLRRVALRGNPVPVQYVWPVAQPSPYYTGASVPVFMTAPEGEESLENWETDQNLLWEQGNYMGPPPTTD</sequence>
<keyword evidence="3" id="KW-1185">Reference proteome</keyword>
<evidence type="ECO:0000256" key="1">
    <source>
        <dbReference type="SAM" id="MobiDB-lite"/>
    </source>
</evidence>
<reference evidence="2" key="2">
    <citation type="journal article" date="2020" name="Nat. Commun.">
        <title>Large-scale genome sequencing of mycorrhizal fungi provides insights into the early evolution of symbiotic traits.</title>
        <authorList>
            <person name="Miyauchi S."/>
            <person name="Kiss E."/>
            <person name="Kuo A."/>
            <person name="Drula E."/>
            <person name="Kohler A."/>
            <person name="Sanchez-Garcia M."/>
            <person name="Morin E."/>
            <person name="Andreopoulos B."/>
            <person name="Barry K.W."/>
            <person name="Bonito G."/>
            <person name="Buee M."/>
            <person name="Carver A."/>
            <person name="Chen C."/>
            <person name="Cichocki N."/>
            <person name="Clum A."/>
            <person name="Culley D."/>
            <person name="Crous P.W."/>
            <person name="Fauchery L."/>
            <person name="Girlanda M."/>
            <person name="Hayes R.D."/>
            <person name="Keri Z."/>
            <person name="LaButti K."/>
            <person name="Lipzen A."/>
            <person name="Lombard V."/>
            <person name="Magnuson J."/>
            <person name="Maillard F."/>
            <person name="Murat C."/>
            <person name="Nolan M."/>
            <person name="Ohm R.A."/>
            <person name="Pangilinan J."/>
            <person name="Pereira M.F."/>
            <person name="Perotto S."/>
            <person name="Peter M."/>
            <person name="Pfister S."/>
            <person name="Riley R."/>
            <person name="Sitrit Y."/>
            <person name="Stielow J.B."/>
            <person name="Szollosi G."/>
            <person name="Zifcakova L."/>
            <person name="Stursova M."/>
            <person name="Spatafora J.W."/>
            <person name="Tedersoo L."/>
            <person name="Vaario L.M."/>
            <person name="Yamada A."/>
            <person name="Yan M."/>
            <person name="Wang P."/>
            <person name="Xu J."/>
            <person name="Bruns T."/>
            <person name="Baldrian P."/>
            <person name="Vilgalys R."/>
            <person name="Dunand C."/>
            <person name="Henrissat B."/>
            <person name="Grigoriev I.V."/>
            <person name="Hibbett D."/>
            <person name="Nagy L.G."/>
            <person name="Martin F.M."/>
        </authorList>
    </citation>
    <scope>NUCLEOTIDE SEQUENCE</scope>
    <source>
        <strain evidence="2">BED1</strain>
    </source>
</reference>
<evidence type="ECO:0000313" key="2">
    <source>
        <dbReference type="EMBL" id="KAF8438790.1"/>
    </source>
</evidence>
<gene>
    <name evidence="2" type="ORF">L210DRAFT_3646317</name>
</gene>